<sequence>KVEEEEEIRGSNHRKDLLSFAQVCQKAVKYEDEAPILSTSTVLGKQRLSLRESRAKVRRRTCIACGATTDKFILINGTEWKLESILSRVIGTEVFRFHVERAVRYKLSTGTTTPPAICAAHLSGDRLFPQEVLSDVELTAKEEEVQRASLVPHQFTPRFSRSILATGVPTLEERANWKCGELRNTECTVCERGTILANHTTTSGPSPLLSGGMRKTEKRQVYAAGSHHSSIDQPGPSSSKRIKVEEEEEIIDGSNHMQDLMSFAEDCEKAVKCEDELVRVL</sequence>
<keyword evidence="3" id="KW-1185">Reference proteome</keyword>
<proteinExistence type="predicted"/>
<feature type="non-terminal residue" evidence="2">
    <location>
        <position position="1"/>
    </location>
</feature>
<feature type="region of interest" description="Disordered" evidence="1">
    <location>
        <begin position="219"/>
        <end position="241"/>
    </location>
</feature>
<feature type="non-terminal residue" evidence="2">
    <location>
        <position position="281"/>
    </location>
</feature>
<protein>
    <submittedName>
        <fullName evidence="2">Uncharacterized protein</fullName>
    </submittedName>
</protein>
<accession>A0AAV5WJY4</accession>
<reference evidence="2" key="1">
    <citation type="submission" date="2023-10" db="EMBL/GenBank/DDBJ databases">
        <title>Genome assembly of Pristionchus species.</title>
        <authorList>
            <person name="Yoshida K."/>
            <person name="Sommer R.J."/>
        </authorList>
    </citation>
    <scope>NUCLEOTIDE SEQUENCE</scope>
    <source>
        <strain evidence="2">RS5133</strain>
    </source>
</reference>
<dbReference type="EMBL" id="BTSY01000005">
    <property type="protein sequence ID" value="GMT30192.1"/>
    <property type="molecule type" value="Genomic_DNA"/>
</dbReference>
<evidence type="ECO:0000256" key="1">
    <source>
        <dbReference type="SAM" id="MobiDB-lite"/>
    </source>
</evidence>
<evidence type="ECO:0000313" key="2">
    <source>
        <dbReference type="EMBL" id="GMT30192.1"/>
    </source>
</evidence>
<dbReference type="Proteomes" id="UP001432322">
    <property type="component" value="Unassembled WGS sequence"/>
</dbReference>
<feature type="compositionally biased region" description="Polar residues" evidence="1">
    <location>
        <begin position="227"/>
        <end position="239"/>
    </location>
</feature>
<organism evidence="2 3">
    <name type="scientific">Pristionchus fissidentatus</name>
    <dbReference type="NCBI Taxonomy" id="1538716"/>
    <lineage>
        <taxon>Eukaryota</taxon>
        <taxon>Metazoa</taxon>
        <taxon>Ecdysozoa</taxon>
        <taxon>Nematoda</taxon>
        <taxon>Chromadorea</taxon>
        <taxon>Rhabditida</taxon>
        <taxon>Rhabditina</taxon>
        <taxon>Diplogasteromorpha</taxon>
        <taxon>Diplogasteroidea</taxon>
        <taxon>Neodiplogasteridae</taxon>
        <taxon>Pristionchus</taxon>
    </lineage>
</organism>
<name>A0AAV5WJY4_9BILA</name>
<dbReference type="AlphaFoldDB" id="A0AAV5WJY4"/>
<comment type="caution">
    <text evidence="2">The sequence shown here is derived from an EMBL/GenBank/DDBJ whole genome shotgun (WGS) entry which is preliminary data.</text>
</comment>
<evidence type="ECO:0000313" key="3">
    <source>
        <dbReference type="Proteomes" id="UP001432322"/>
    </source>
</evidence>
<gene>
    <name evidence="2" type="ORF">PFISCL1PPCAC_21489</name>
</gene>